<comment type="caution">
    <text evidence="1">The sequence shown here is derived from an EMBL/GenBank/DDBJ whole genome shotgun (WGS) entry which is preliminary data.</text>
</comment>
<evidence type="ECO:0000313" key="2">
    <source>
        <dbReference type="Proteomes" id="UP001595900"/>
    </source>
</evidence>
<evidence type="ECO:0000313" key="1">
    <source>
        <dbReference type="EMBL" id="MFC4244367.1"/>
    </source>
</evidence>
<sequence length="57" mass="6184">MPNTDPYSDALTNLARTAISLELARLDYLKARVTVAVTRLDADDPHGAVAFLRPTSV</sequence>
<keyword evidence="2" id="KW-1185">Reference proteome</keyword>
<organism evidence="1 2">
    <name type="scientific">Gryllotalpicola reticulitermitis</name>
    <dbReference type="NCBI Taxonomy" id="1184153"/>
    <lineage>
        <taxon>Bacteria</taxon>
        <taxon>Bacillati</taxon>
        <taxon>Actinomycetota</taxon>
        <taxon>Actinomycetes</taxon>
        <taxon>Micrococcales</taxon>
        <taxon>Microbacteriaceae</taxon>
        <taxon>Gryllotalpicola</taxon>
    </lineage>
</organism>
<dbReference type="RefSeq" id="WP_390229785.1">
    <property type="nucleotide sequence ID" value="NZ_JBHSCN010000006.1"/>
</dbReference>
<accession>A0ABV8Q8N5</accession>
<reference evidence="2" key="1">
    <citation type="journal article" date="2019" name="Int. J. Syst. Evol. Microbiol.">
        <title>The Global Catalogue of Microorganisms (GCM) 10K type strain sequencing project: providing services to taxonomists for standard genome sequencing and annotation.</title>
        <authorList>
            <consortium name="The Broad Institute Genomics Platform"/>
            <consortium name="The Broad Institute Genome Sequencing Center for Infectious Disease"/>
            <person name="Wu L."/>
            <person name="Ma J."/>
        </authorList>
    </citation>
    <scope>NUCLEOTIDE SEQUENCE [LARGE SCALE GENOMIC DNA]</scope>
    <source>
        <strain evidence="2">CGMCC 1.10363</strain>
    </source>
</reference>
<gene>
    <name evidence="1" type="ORF">ACFOYW_13385</name>
</gene>
<name>A0ABV8Q8N5_9MICO</name>
<proteinExistence type="predicted"/>
<dbReference type="Proteomes" id="UP001595900">
    <property type="component" value="Unassembled WGS sequence"/>
</dbReference>
<protein>
    <submittedName>
        <fullName evidence="1">Uncharacterized protein</fullName>
    </submittedName>
</protein>
<dbReference type="EMBL" id="JBHSCN010000006">
    <property type="protein sequence ID" value="MFC4244367.1"/>
    <property type="molecule type" value="Genomic_DNA"/>
</dbReference>